<keyword evidence="2" id="KW-0808">Transferase</keyword>
<reference evidence="2 3" key="1">
    <citation type="submission" date="2016-10" db="EMBL/GenBank/DDBJ databases">
        <authorList>
            <person name="de Groot N.N."/>
        </authorList>
    </citation>
    <scope>NUCLEOTIDE SEQUENCE [LARGE SCALE GENOMIC DNA]</scope>
    <source>
        <strain evidence="2 3">DSM 6059</strain>
    </source>
</reference>
<dbReference type="STRING" id="1123010.SAMN02745724_01230"/>
<keyword evidence="3" id="KW-1185">Reference proteome</keyword>
<dbReference type="SUPFAM" id="SSF55729">
    <property type="entry name" value="Acyl-CoA N-acyltransferases (Nat)"/>
    <property type="match status" value="1"/>
</dbReference>
<sequence length="181" mass="20748">MAALTPFCQGASIYLREVREEDITDDYYNWLNDPQIKRNLETRYAPQSKSQIREFITSKQGEPFFAICCTHTHKHIGNIKLNVLNVIHRRADISLLIGDKSYWGKGVATEAISLVTDFAFSQLNLNKIQAGAYHTNIGSIKAFEKCGYEQEGYLKEFTVCNNKPLHLVYLGLTRTQYYAEK</sequence>
<proteinExistence type="predicted"/>
<dbReference type="Gene3D" id="3.40.630.30">
    <property type="match status" value="1"/>
</dbReference>
<dbReference type="OrthoDB" id="9801656at2"/>
<evidence type="ECO:0000259" key="1">
    <source>
        <dbReference type="PROSITE" id="PS51186"/>
    </source>
</evidence>
<dbReference type="RefSeq" id="WP_091981637.1">
    <property type="nucleotide sequence ID" value="NZ_FOLO01000006.1"/>
</dbReference>
<feature type="domain" description="N-acetyltransferase" evidence="1">
    <location>
        <begin position="13"/>
        <end position="166"/>
    </location>
</feature>
<organism evidence="2 3">
    <name type="scientific">Pseudoalteromonas denitrificans DSM 6059</name>
    <dbReference type="NCBI Taxonomy" id="1123010"/>
    <lineage>
        <taxon>Bacteria</taxon>
        <taxon>Pseudomonadati</taxon>
        <taxon>Pseudomonadota</taxon>
        <taxon>Gammaproteobacteria</taxon>
        <taxon>Alteromonadales</taxon>
        <taxon>Pseudoalteromonadaceae</taxon>
        <taxon>Pseudoalteromonas</taxon>
    </lineage>
</organism>
<dbReference type="AlphaFoldDB" id="A0A1I1HJU3"/>
<evidence type="ECO:0000313" key="3">
    <source>
        <dbReference type="Proteomes" id="UP000198862"/>
    </source>
</evidence>
<evidence type="ECO:0000313" key="2">
    <source>
        <dbReference type="EMBL" id="SFC24025.1"/>
    </source>
</evidence>
<accession>A0A1I1HJU3</accession>
<gene>
    <name evidence="2" type="ORF">SAMN02745724_01230</name>
</gene>
<protein>
    <submittedName>
        <fullName evidence="2">Protein N-acetyltransferase, RimJ/RimL family</fullName>
    </submittedName>
</protein>
<dbReference type="InterPro" id="IPR000182">
    <property type="entry name" value="GNAT_dom"/>
</dbReference>
<dbReference type="Proteomes" id="UP000198862">
    <property type="component" value="Unassembled WGS sequence"/>
</dbReference>
<name>A0A1I1HJU3_9GAMM</name>
<dbReference type="InterPro" id="IPR016181">
    <property type="entry name" value="Acyl_CoA_acyltransferase"/>
</dbReference>
<dbReference type="GO" id="GO:0016747">
    <property type="term" value="F:acyltransferase activity, transferring groups other than amino-acyl groups"/>
    <property type="evidence" value="ECO:0007669"/>
    <property type="project" value="InterPro"/>
</dbReference>
<dbReference type="PANTHER" id="PTHR43415:SF3">
    <property type="entry name" value="GNAT-FAMILY ACETYLTRANSFERASE"/>
    <property type="match status" value="1"/>
</dbReference>
<dbReference type="EMBL" id="FOLO01000006">
    <property type="protein sequence ID" value="SFC24025.1"/>
    <property type="molecule type" value="Genomic_DNA"/>
</dbReference>
<dbReference type="Pfam" id="PF13302">
    <property type="entry name" value="Acetyltransf_3"/>
    <property type="match status" value="1"/>
</dbReference>
<dbReference type="PANTHER" id="PTHR43415">
    <property type="entry name" value="SPERMIDINE N(1)-ACETYLTRANSFERASE"/>
    <property type="match status" value="1"/>
</dbReference>
<dbReference type="PROSITE" id="PS51186">
    <property type="entry name" value="GNAT"/>
    <property type="match status" value="1"/>
</dbReference>